<dbReference type="InterPro" id="IPR017475">
    <property type="entry name" value="EPS_sugar_tfrase"/>
</dbReference>
<dbReference type="PANTHER" id="PTHR30576">
    <property type="entry name" value="COLANIC BIOSYNTHESIS UDP-GLUCOSE LIPID CARRIER TRANSFERASE"/>
    <property type="match status" value="1"/>
</dbReference>
<dbReference type="GO" id="GO:0016020">
    <property type="term" value="C:membrane"/>
    <property type="evidence" value="ECO:0007669"/>
    <property type="project" value="UniProtKB-SubCell"/>
</dbReference>
<keyword evidence="4 7" id="KW-0812">Transmembrane</keyword>
<dbReference type="EC" id="2.7.8.31" evidence="9"/>
<comment type="similarity">
    <text evidence="2">Belongs to the bacterial sugar transferase family.</text>
</comment>
<organism evidence="9 10">
    <name type="scientific">Rhodococcoides fascians</name>
    <name type="common">Rhodococcus fascians</name>
    <dbReference type="NCBI Taxonomy" id="1828"/>
    <lineage>
        <taxon>Bacteria</taxon>
        <taxon>Bacillati</taxon>
        <taxon>Actinomycetota</taxon>
        <taxon>Actinomycetes</taxon>
        <taxon>Mycobacteriales</taxon>
        <taxon>Nocardiaceae</taxon>
        <taxon>Rhodococcoides</taxon>
    </lineage>
</organism>
<dbReference type="KEGG" id="rhs:A3Q41_02152"/>
<evidence type="ECO:0000256" key="4">
    <source>
        <dbReference type="ARBA" id="ARBA00022692"/>
    </source>
</evidence>
<feature type="transmembrane region" description="Helical" evidence="7">
    <location>
        <begin position="73"/>
        <end position="92"/>
    </location>
</feature>
<gene>
    <name evidence="9" type="primary">gumD_1</name>
    <name evidence="9" type="ORF">A3Q41_02152</name>
</gene>
<feature type="transmembrane region" description="Helical" evidence="7">
    <location>
        <begin position="307"/>
        <end position="327"/>
    </location>
</feature>
<keyword evidence="6 7" id="KW-0472">Membrane</keyword>
<dbReference type="PATRIC" id="fig|1653479.3.peg.2179"/>
<evidence type="ECO:0000256" key="6">
    <source>
        <dbReference type="ARBA" id="ARBA00023136"/>
    </source>
</evidence>
<evidence type="ECO:0000256" key="1">
    <source>
        <dbReference type="ARBA" id="ARBA00004141"/>
    </source>
</evidence>
<dbReference type="Gene3D" id="3.40.50.720">
    <property type="entry name" value="NAD(P)-binding Rossmann-like Domain"/>
    <property type="match status" value="1"/>
</dbReference>
<dbReference type="InterPro" id="IPR003362">
    <property type="entry name" value="Bact_transf"/>
</dbReference>
<dbReference type="Pfam" id="PF13727">
    <property type="entry name" value="CoA_binding_3"/>
    <property type="match status" value="1"/>
</dbReference>
<dbReference type="SUPFAM" id="SSF51735">
    <property type="entry name" value="NAD(P)-binding Rossmann-fold domains"/>
    <property type="match status" value="1"/>
</dbReference>
<feature type="domain" description="Bacterial sugar transferase" evidence="8">
    <location>
        <begin position="301"/>
        <end position="490"/>
    </location>
</feature>
<evidence type="ECO:0000256" key="2">
    <source>
        <dbReference type="ARBA" id="ARBA00006464"/>
    </source>
</evidence>
<feature type="transmembrane region" description="Helical" evidence="7">
    <location>
        <begin position="42"/>
        <end position="61"/>
    </location>
</feature>
<dbReference type="EMBL" id="CP015220">
    <property type="protein sequence ID" value="AMY23454.1"/>
    <property type="molecule type" value="Genomic_DNA"/>
</dbReference>
<reference evidence="9 10" key="1">
    <citation type="journal article" date="2016" name="Genome Announc.">
        <title>Complete Genome and Plasmid Sequences for Rhodococcus fascians D188 and Draft Sequences for Rhodococcus Isolates PBTS 1 and PBTS 2.</title>
        <authorList>
            <person name="Stamler R.A."/>
            <person name="Vereecke D."/>
            <person name="Zhang Y."/>
            <person name="Schilkey F."/>
            <person name="Devitt N."/>
            <person name="Randall J.J."/>
        </authorList>
    </citation>
    <scope>NUCLEOTIDE SEQUENCE [LARGE SCALE GENOMIC DNA]</scope>
    <source>
        <strain evidence="9 10">PBTS2</strain>
    </source>
</reference>
<evidence type="ECO:0000313" key="10">
    <source>
        <dbReference type="Proteomes" id="UP000076038"/>
    </source>
</evidence>
<proteinExistence type="inferred from homology"/>
<keyword evidence="5 7" id="KW-1133">Transmembrane helix</keyword>
<evidence type="ECO:0000256" key="3">
    <source>
        <dbReference type="ARBA" id="ARBA00022679"/>
    </source>
</evidence>
<comment type="subcellular location">
    <subcellularLocation>
        <location evidence="1">Membrane</location>
        <topology evidence="1">Multi-pass membrane protein</topology>
    </subcellularLocation>
</comment>
<dbReference type="InterPro" id="IPR036291">
    <property type="entry name" value="NAD(P)-bd_dom_sf"/>
</dbReference>
<feature type="transmembrane region" description="Helical" evidence="7">
    <location>
        <begin position="104"/>
        <end position="125"/>
    </location>
</feature>
<protein>
    <submittedName>
        <fullName evidence="9">UDP-glucose:undecaprenyl-phosphate glucose-1-phosphate transferase</fullName>
        <ecNumber evidence="9">2.7.8.31</ecNumber>
    </submittedName>
</protein>
<dbReference type="AlphaFoldDB" id="A0A143QKH7"/>
<dbReference type="GO" id="GO:0089702">
    <property type="term" value="F:undecaprenyl-phosphate glucose phosphotransferase activity"/>
    <property type="evidence" value="ECO:0007669"/>
    <property type="project" value="UniProtKB-EC"/>
</dbReference>
<dbReference type="Proteomes" id="UP000076038">
    <property type="component" value="Chromosome"/>
</dbReference>
<dbReference type="NCBIfam" id="TIGR03025">
    <property type="entry name" value="EPS_sugtrans"/>
    <property type="match status" value="1"/>
</dbReference>
<evidence type="ECO:0000256" key="7">
    <source>
        <dbReference type="SAM" id="Phobius"/>
    </source>
</evidence>
<dbReference type="PANTHER" id="PTHR30576:SF0">
    <property type="entry name" value="UNDECAPRENYL-PHOSPHATE N-ACETYLGALACTOSAMINYL 1-PHOSPHATE TRANSFERASE-RELATED"/>
    <property type="match status" value="1"/>
</dbReference>
<name>A0A143QKH7_RHOFA</name>
<feature type="transmembrane region" description="Helical" evidence="7">
    <location>
        <begin position="137"/>
        <end position="155"/>
    </location>
</feature>
<keyword evidence="3 9" id="KW-0808">Transferase</keyword>
<evidence type="ECO:0000313" key="9">
    <source>
        <dbReference type="EMBL" id="AMY23454.1"/>
    </source>
</evidence>
<accession>A0A143QKH7</accession>
<evidence type="ECO:0000256" key="5">
    <source>
        <dbReference type="ARBA" id="ARBA00022989"/>
    </source>
</evidence>
<evidence type="ECO:0000259" key="8">
    <source>
        <dbReference type="Pfam" id="PF02397"/>
    </source>
</evidence>
<dbReference type="Pfam" id="PF02397">
    <property type="entry name" value="Bac_transf"/>
    <property type="match status" value="1"/>
</dbReference>
<sequence>MEGPDIESNSRGSTMTISTPQSVKARFGRNVSDRIRSNPVRTILTVLFDVLAAAIGVAEGVHWSSGSVAALGWYPWLFVPTVIVLLASRKLYRRGLRRNFIDEIGPVQSAVAFATLITLALILAIETPYRPGAVMVRVWLCAAVALAIACLARAWGQRWLRAKHHASAPTVIVGSGPVTEQLARRMKQSSEYGMDLVGTVDSSPDVDPSVQQGLSYLGPLTDLTRILRAHRVEEVVIAFASAPHEQIVDAIRAAQHAGARVWLVPRMFDTVGMHARIEHLGGLPLMVLRHVDPRGWQFVLKGALDRVAAGLALLLLSPVFLVLTVLVRASSPGPIFFAQERIGRDGVPFDCLKFRSMRPPRDSDADFVRTEGAAPGGVEGVDRRTRIGKIMRQTSLDELPQLLNVLRGDMSLVGPRPERPEYVDLFAAQIRRYGERHRVKAGLTGWAQVNGLRGQTPIADRAEWDNYYIENWSLRLDIKIVFLTCIAVLKRSED</sequence>
<keyword evidence="10" id="KW-1185">Reference proteome</keyword>
<reference evidence="10" key="2">
    <citation type="submission" date="2016-04" db="EMBL/GenBank/DDBJ databases">
        <title>Complete Genome and Plasmid Sequences for Rhodococcus fascians D188 and Draft Sequences for Rhodococcus spp. Isolates PBTS 1 and PBTS 2.</title>
        <authorList>
            <person name="Stamer R."/>
            <person name="Vereecke D."/>
            <person name="Zhang Y."/>
            <person name="Schilkey F."/>
            <person name="Devitt N."/>
            <person name="Randall J."/>
        </authorList>
    </citation>
    <scope>NUCLEOTIDE SEQUENCE [LARGE SCALE GENOMIC DNA]</scope>
    <source>
        <strain evidence="10">PBTS2</strain>
    </source>
</reference>